<dbReference type="RefSeq" id="WP_169531338.1">
    <property type="nucleotide sequence ID" value="NZ_JABBGH010000002.1"/>
</dbReference>
<dbReference type="EMBL" id="JABBGH010000002">
    <property type="protein sequence ID" value="NML65788.1"/>
    <property type="molecule type" value="Genomic_DNA"/>
</dbReference>
<evidence type="ECO:0000256" key="3">
    <source>
        <dbReference type="PIRSR" id="PIRSR640198-2"/>
    </source>
</evidence>
<keyword evidence="6" id="KW-1185">Reference proteome</keyword>
<dbReference type="Pfam" id="PF02661">
    <property type="entry name" value="Fic"/>
    <property type="match status" value="1"/>
</dbReference>
<dbReference type="AlphaFoldDB" id="A0A7Y0FME7"/>
<name>A0A7Y0FME7_9BACT</name>
<dbReference type="PANTHER" id="PTHR13504:SF35">
    <property type="entry name" value="PROTEIN ADENYLYLTRANSFERASE SOFIC"/>
    <property type="match status" value="1"/>
</dbReference>
<dbReference type="InterPro" id="IPR040198">
    <property type="entry name" value="Fido_containing"/>
</dbReference>
<keyword evidence="1" id="KW-0547">Nucleotide-binding</keyword>
<protein>
    <submittedName>
        <fullName evidence="5">Fic family protein</fullName>
    </submittedName>
</protein>
<sequence>MTASSWQPTPLPPAGELETRAILKKLATAHRALAELKGILGTLPDAEILLHTLPLQEAKDSSAIENIITTHDELFQAAVQANAPITQAAKEVQNYAAALQLGFDLIRQHGFLSSNHLVQVQAALEHNNAGYRRLPGTTLKNDKTGEVIYTPPQDHATILDLMSNLEQYLNNDNLSDADPLVKMAVLHFQFESIHPFYDGNGRTGRILNILYLVLKGLLDLPVLYLSRFITQHKADYYHHLQQVRDTGNWEPWLLYLIAGVEQTAQETIALIKAMRQLMQQTQQQLRGYKFYSQDLLYHLFRYPYTRIEFVQQELGVSRLTAGAYLNQLAAPGGLLQKHKLGKSNYYVNQPLFELLARLG</sequence>
<evidence type="ECO:0000256" key="1">
    <source>
        <dbReference type="PIRSR" id="PIRSR038925-1"/>
    </source>
</evidence>
<comment type="caution">
    <text evidence="5">The sequence shown here is derived from an EMBL/GenBank/DDBJ whole genome shotgun (WGS) entry which is preliminary data.</text>
</comment>
<dbReference type="InterPro" id="IPR048770">
    <property type="entry name" value="SoFic-like_C"/>
</dbReference>
<dbReference type="InterPro" id="IPR003812">
    <property type="entry name" value="Fido"/>
</dbReference>
<dbReference type="SUPFAM" id="SSF140931">
    <property type="entry name" value="Fic-like"/>
    <property type="match status" value="1"/>
</dbReference>
<dbReference type="Gene3D" id="1.10.3290.10">
    <property type="entry name" value="Fido-like domain"/>
    <property type="match status" value="1"/>
</dbReference>
<dbReference type="PROSITE" id="PS51459">
    <property type="entry name" value="FIDO"/>
    <property type="match status" value="1"/>
</dbReference>
<feature type="domain" description="Fido" evidence="4">
    <location>
        <begin position="112"/>
        <end position="258"/>
    </location>
</feature>
<dbReference type="Pfam" id="PF13784">
    <property type="entry name" value="Fic_N"/>
    <property type="match status" value="1"/>
</dbReference>
<gene>
    <name evidence="5" type="ORF">HHL22_11285</name>
</gene>
<evidence type="ECO:0000313" key="5">
    <source>
        <dbReference type="EMBL" id="NML65788.1"/>
    </source>
</evidence>
<feature type="binding site" evidence="3">
    <location>
        <begin position="198"/>
        <end position="205"/>
    </location>
    <ligand>
        <name>ATP</name>
        <dbReference type="ChEBI" id="CHEBI:30616"/>
    </ligand>
</feature>
<proteinExistence type="predicted"/>
<dbReference type="InterPro" id="IPR026287">
    <property type="entry name" value="SoFic-like"/>
</dbReference>
<feature type="binding site" evidence="1">
    <location>
        <position position="65"/>
    </location>
    <ligand>
        <name>ATP</name>
        <dbReference type="ChEBI" id="CHEBI:30616"/>
    </ligand>
</feature>
<feature type="binding site" evidence="1">
    <location>
        <position position="236"/>
    </location>
    <ligand>
        <name>ATP</name>
        <dbReference type="ChEBI" id="CHEBI:30616"/>
    </ligand>
</feature>
<feature type="binding site" evidence="1">
    <location>
        <position position="194"/>
    </location>
    <ligand>
        <name>ATP</name>
        <dbReference type="ChEBI" id="CHEBI:30616"/>
    </ligand>
</feature>
<accession>A0A7Y0FME7</accession>
<evidence type="ECO:0000256" key="2">
    <source>
        <dbReference type="PIRSR" id="PIRSR640198-1"/>
    </source>
</evidence>
<feature type="binding site" evidence="1">
    <location>
        <begin position="199"/>
        <end position="205"/>
    </location>
    <ligand>
        <name>ATP</name>
        <dbReference type="ChEBI" id="CHEBI:30616"/>
    </ligand>
</feature>
<evidence type="ECO:0000259" key="4">
    <source>
        <dbReference type="PROSITE" id="PS51459"/>
    </source>
</evidence>
<organism evidence="5 6">
    <name type="scientific">Hymenobacter polaris</name>
    <dbReference type="NCBI Taxonomy" id="2682546"/>
    <lineage>
        <taxon>Bacteria</taxon>
        <taxon>Pseudomonadati</taxon>
        <taxon>Bacteroidota</taxon>
        <taxon>Cytophagia</taxon>
        <taxon>Cytophagales</taxon>
        <taxon>Hymenobacteraceae</taxon>
        <taxon>Hymenobacter</taxon>
    </lineage>
</organism>
<dbReference type="GO" id="GO:0005524">
    <property type="term" value="F:ATP binding"/>
    <property type="evidence" value="ECO:0007669"/>
    <property type="project" value="UniProtKB-KW"/>
</dbReference>
<feature type="binding site" evidence="3">
    <location>
        <begin position="236"/>
        <end position="237"/>
    </location>
    <ligand>
        <name>ATP</name>
        <dbReference type="ChEBI" id="CHEBI:30616"/>
    </ligand>
</feature>
<keyword evidence="1" id="KW-0067">ATP-binding</keyword>
<evidence type="ECO:0000313" key="6">
    <source>
        <dbReference type="Proteomes" id="UP000559626"/>
    </source>
</evidence>
<dbReference type="InterPro" id="IPR025758">
    <property type="entry name" value="Fic/DOC_N"/>
</dbReference>
<dbReference type="Pfam" id="PF21248">
    <property type="entry name" value="SoFic-like_C"/>
    <property type="match status" value="1"/>
</dbReference>
<reference evidence="5 6" key="1">
    <citation type="submission" date="2020-04" db="EMBL/GenBank/DDBJ databases">
        <title>Hymenobacter polaris sp. nov., isolated from Arctic soil.</title>
        <authorList>
            <person name="Dahal R.H."/>
        </authorList>
    </citation>
    <scope>NUCLEOTIDE SEQUENCE [LARGE SCALE GENOMIC DNA]</scope>
    <source>
        <strain evidence="5 6">RP-2-7</strain>
    </source>
</reference>
<feature type="active site" evidence="2">
    <location>
        <position position="194"/>
    </location>
</feature>
<dbReference type="PIRSF" id="PIRSF038925">
    <property type="entry name" value="AMP-prot_trans"/>
    <property type="match status" value="1"/>
</dbReference>
<dbReference type="PANTHER" id="PTHR13504">
    <property type="entry name" value="FIDO DOMAIN-CONTAINING PROTEIN DDB_G0283145"/>
    <property type="match status" value="1"/>
</dbReference>
<dbReference type="InterPro" id="IPR036597">
    <property type="entry name" value="Fido-like_dom_sf"/>
</dbReference>
<dbReference type="Proteomes" id="UP000559626">
    <property type="component" value="Unassembled WGS sequence"/>
</dbReference>